<dbReference type="PANTHER" id="PTHR19446">
    <property type="entry name" value="REVERSE TRANSCRIPTASES"/>
    <property type="match status" value="1"/>
</dbReference>
<dbReference type="Pfam" id="PF13912">
    <property type="entry name" value="zf-C2H2_6"/>
    <property type="match status" value="2"/>
</dbReference>
<dbReference type="AlphaFoldDB" id="A0A6A2X2J0"/>
<gene>
    <name evidence="5" type="ORF">F3Y22_tig00116937pilonHSYRG00168</name>
</gene>
<evidence type="ECO:0000313" key="5">
    <source>
        <dbReference type="EMBL" id="KAE8661215.1"/>
    </source>
</evidence>
<dbReference type="EMBL" id="VEPZ02001724">
    <property type="protein sequence ID" value="KAE8661215.1"/>
    <property type="molecule type" value="Genomic_DNA"/>
</dbReference>
<dbReference type="InterPro" id="IPR043128">
    <property type="entry name" value="Rev_trsase/Diguanyl_cyclase"/>
</dbReference>
<feature type="region of interest" description="Disordered" evidence="2">
    <location>
        <begin position="597"/>
        <end position="657"/>
    </location>
</feature>
<dbReference type="Pfam" id="PF00078">
    <property type="entry name" value="RVT_1"/>
    <property type="match status" value="1"/>
</dbReference>
<keyword evidence="1" id="KW-0862">Zinc</keyword>
<dbReference type="InterPro" id="IPR013087">
    <property type="entry name" value="Znf_C2H2_type"/>
</dbReference>
<keyword evidence="1" id="KW-0479">Metal-binding</keyword>
<feature type="domain" description="C2H2-type" evidence="3">
    <location>
        <begin position="577"/>
        <end position="596"/>
    </location>
</feature>
<organism evidence="5 6">
    <name type="scientific">Hibiscus syriacus</name>
    <name type="common">Rose of Sharon</name>
    <dbReference type="NCBI Taxonomy" id="106335"/>
    <lineage>
        <taxon>Eukaryota</taxon>
        <taxon>Viridiplantae</taxon>
        <taxon>Streptophyta</taxon>
        <taxon>Embryophyta</taxon>
        <taxon>Tracheophyta</taxon>
        <taxon>Spermatophyta</taxon>
        <taxon>Magnoliopsida</taxon>
        <taxon>eudicotyledons</taxon>
        <taxon>Gunneridae</taxon>
        <taxon>Pentapetalae</taxon>
        <taxon>rosids</taxon>
        <taxon>malvids</taxon>
        <taxon>Malvales</taxon>
        <taxon>Malvaceae</taxon>
        <taxon>Malvoideae</taxon>
        <taxon>Hibiscus</taxon>
    </lineage>
</organism>
<feature type="compositionally biased region" description="Polar residues" evidence="2">
    <location>
        <begin position="600"/>
        <end position="616"/>
    </location>
</feature>
<evidence type="ECO:0008006" key="7">
    <source>
        <dbReference type="Google" id="ProtNLM"/>
    </source>
</evidence>
<dbReference type="CDD" id="cd01650">
    <property type="entry name" value="RT_nLTR_like"/>
    <property type="match status" value="1"/>
</dbReference>
<feature type="compositionally biased region" description="Basic and acidic residues" evidence="2">
    <location>
        <begin position="517"/>
        <end position="533"/>
    </location>
</feature>
<dbReference type="PROSITE" id="PS50878">
    <property type="entry name" value="RT_POL"/>
    <property type="match status" value="1"/>
</dbReference>
<sequence>MGTSCCIQAQITLKTGRGSGEYPFSVRPTRWPRGGGKRCFWDQLNDVLRSIPEDQRVFIGGDFNGHIGSITDGYDIGGFDFGSRNEEGYCWFWCTAYATGGARIEGLNLVNLGSLGRTYMEQQLKTLGVREVGKNTLGLSTGKVNDHKESWWWNDKVQTKVKNKQTCFKEFLQCNDDEERSRAKQRYKEAKREANITVTKAKDKAYEEIDSIVDGSADHHTMANDCPTSRIEFDEVKMALRKMGKDKAVGPNQILITVWLALGEERVQWLTNIFNIILETAKMPEEWRESTMIPIYKNKGDPQCYGNYRGIKLLSHTMKLWERVIEARLRQVTKGKNIDIHMAFIDLEKAYDSVPRNTIWKTLETRRILTTYIRVIRDMYCRFTTYVRTTVGDTQAFPMEIGLHQGSALSPYIFALIMDDIYCATPDGVPWCMLFVDDIVLVAETKTELNNRLATWKTALEEKGLRINIEKTEYLCSNFSGKQNDEDVEVFIEGHVLPSKDCFKYLGSMIYKDEGGEGLEKEKNEKGKGDEKLQTSPFEDSNLHCLESVSKPSDGASTNPSRHRSPPEPEPTKKLSYKCSVCSKAFNSYQALGEHKVSQRKLSGSNYDQSTSTTGQALRGHKRCHHEGGVGNSASVVSTSEGVGSTNTTTHISNRGFDLNMPRCRNSHWLISLSLPRGVLLLLSGGNERERGRDVTHLATQFDRSGGFRETMENQIPSSLPSMSRSTSVVVAQRDVSNFFQCLRFDAKVVAADYKLGCLVGIKRHINVALGISADESPTVSSKGSCYHLPYLRKSNEIAESYIKSIEQIVRILDLIPSKILDKKSSLESDCLSTFLLVLQRGASDPQIQSLRLLESIAIDGESKLKLAEKEGFL</sequence>
<reference evidence="5" key="1">
    <citation type="submission" date="2019-09" db="EMBL/GenBank/DDBJ databases">
        <title>Draft genome information of white flower Hibiscus syriacus.</title>
        <authorList>
            <person name="Kim Y.-M."/>
        </authorList>
    </citation>
    <scope>NUCLEOTIDE SEQUENCE [LARGE SCALE GENOMIC DNA]</scope>
    <source>
        <strain evidence="5">YM2019G1</strain>
    </source>
</reference>
<evidence type="ECO:0000259" key="4">
    <source>
        <dbReference type="PROSITE" id="PS50878"/>
    </source>
</evidence>
<dbReference type="Gene3D" id="3.30.70.270">
    <property type="match status" value="1"/>
</dbReference>
<keyword evidence="1" id="KW-0863">Zinc-finger</keyword>
<dbReference type="InterPro" id="IPR043502">
    <property type="entry name" value="DNA/RNA_pol_sf"/>
</dbReference>
<feature type="compositionally biased region" description="Low complexity" evidence="2">
    <location>
        <begin position="633"/>
        <end position="650"/>
    </location>
</feature>
<dbReference type="Proteomes" id="UP000436088">
    <property type="component" value="Unassembled WGS sequence"/>
</dbReference>
<dbReference type="GO" id="GO:0008270">
    <property type="term" value="F:zinc ion binding"/>
    <property type="evidence" value="ECO:0007669"/>
    <property type="project" value="UniProtKB-KW"/>
</dbReference>
<comment type="caution">
    <text evidence="5">The sequence shown here is derived from an EMBL/GenBank/DDBJ whole genome shotgun (WGS) entry which is preliminary data.</text>
</comment>
<feature type="region of interest" description="Disordered" evidence="2">
    <location>
        <begin position="517"/>
        <end position="574"/>
    </location>
</feature>
<evidence type="ECO:0000256" key="2">
    <source>
        <dbReference type="SAM" id="MobiDB-lite"/>
    </source>
</evidence>
<accession>A0A6A2X2J0</accession>
<dbReference type="PROSITE" id="PS50157">
    <property type="entry name" value="ZINC_FINGER_C2H2_2"/>
    <property type="match status" value="1"/>
</dbReference>
<name>A0A6A2X2J0_HIBSY</name>
<dbReference type="InterPro" id="IPR000477">
    <property type="entry name" value="RT_dom"/>
</dbReference>
<protein>
    <recommendedName>
        <fullName evidence="7">Reverse transcriptase domain-containing protein</fullName>
    </recommendedName>
</protein>
<feature type="domain" description="Reverse transcriptase" evidence="4">
    <location>
        <begin position="276"/>
        <end position="510"/>
    </location>
</feature>
<keyword evidence="6" id="KW-1185">Reference proteome</keyword>
<proteinExistence type="predicted"/>
<evidence type="ECO:0000313" key="6">
    <source>
        <dbReference type="Proteomes" id="UP000436088"/>
    </source>
</evidence>
<evidence type="ECO:0000256" key="1">
    <source>
        <dbReference type="PROSITE-ProRule" id="PRU00042"/>
    </source>
</evidence>
<evidence type="ECO:0000259" key="3">
    <source>
        <dbReference type="PROSITE" id="PS50157"/>
    </source>
</evidence>
<dbReference type="SUPFAM" id="SSF56672">
    <property type="entry name" value="DNA/RNA polymerases"/>
    <property type="match status" value="1"/>
</dbReference>